<dbReference type="PANTHER" id="PTHR42756">
    <property type="entry name" value="TRANSCRIPTIONAL REGULATOR, MARR"/>
    <property type="match status" value="1"/>
</dbReference>
<evidence type="ECO:0000313" key="6">
    <source>
        <dbReference type="Proteomes" id="UP000199337"/>
    </source>
</evidence>
<dbReference type="InterPro" id="IPR036390">
    <property type="entry name" value="WH_DNA-bd_sf"/>
</dbReference>
<keyword evidence="6" id="KW-1185">Reference proteome</keyword>
<evidence type="ECO:0000256" key="3">
    <source>
        <dbReference type="ARBA" id="ARBA00023163"/>
    </source>
</evidence>
<accession>A0A1I2P490</accession>
<dbReference type="PANTHER" id="PTHR42756:SF1">
    <property type="entry name" value="TRANSCRIPTIONAL REPRESSOR OF EMRAB OPERON"/>
    <property type="match status" value="1"/>
</dbReference>
<protein>
    <submittedName>
        <fullName evidence="5">DNA-binding transcriptional regulator, MarR family</fullName>
    </submittedName>
</protein>
<evidence type="ECO:0000313" key="5">
    <source>
        <dbReference type="EMBL" id="SFG10270.1"/>
    </source>
</evidence>
<reference evidence="6" key="1">
    <citation type="submission" date="2016-10" db="EMBL/GenBank/DDBJ databases">
        <authorList>
            <person name="Varghese N."/>
            <person name="Submissions S."/>
        </authorList>
    </citation>
    <scope>NUCLEOTIDE SEQUENCE [LARGE SCALE GENOMIC DNA]</scope>
    <source>
        <strain evidence="6">DSM 17038</strain>
    </source>
</reference>
<dbReference type="InterPro" id="IPR036388">
    <property type="entry name" value="WH-like_DNA-bd_sf"/>
</dbReference>
<proteinExistence type="predicted"/>
<evidence type="ECO:0000256" key="2">
    <source>
        <dbReference type="ARBA" id="ARBA00023125"/>
    </source>
</evidence>
<dbReference type="EMBL" id="FOOX01000002">
    <property type="protein sequence ID" value="SFG10270.1"/>
    <property type="molecule type" value="Genomic_DNA"/>
</dbReference>
<keyword evidence="3" id="KW-0804">Transcription</keyword>
<feature type="domain" description="HTH marR-type" evidence="4">
    <location>
        <begin position="15"/>
        <end position="147"/>
    </location>
</feature>
<evidence type="ECO:0000256" key="1">
    <source>
        <dbReference type="ARBA" id="ARBA00023015"/>
    </source>
</evidence>
<name>A0A1I2P490_9FIRM</name>
<evidence type="ECO:0000259" key="4">
    <source>
        <dbReference type="PROSITE" id="PS50995"/>
    </source>
</evidence>
<dbReference type="GO" id="GO:0003677">
    <property type="term" value="F:DNA binding"/>
    <property type="evidence" value="ECO:0007669"/>
    <property type="project" value="UniProtKB-KW"/>
</dbReference>
<dbReference type="Pfam" id="PF01047">
    <property type="entry name" value="MarR"/>
    <property type="match status" value="1"/>
</dbReference>
<keyword evidence="1" id="KW-0805">Transcription regulation</keyword>
<dbReference type="SUPFAM" id="SSF46785">
    <property type="entry name" value="Winged helix' DNA-binding domain"/>
    <property type="match status" value="1"/>
</dbReference>
<dbReference type="SMART" id="SM00347">
    <property type="entry name" value="HTH_MARR"/>
    <property type="match status" value="1"/>
</dbReference>
<dbReference type="AlphaFoldDB" id="A0A1I2P490"/>
<keyword evidence="2 5" id="KW-0238">DNA-binding</keyword>
<dbReference type="PRINTS" id="PR00598">
    <property type="entry name" value="HTHMARR"/>
</dbReference>
<organism evidence="5 6">
    <name type="scientific">Desulfotruncus arcticus DSM 17038</name>
    <dbReference type="NCBI Taxonomy" id="1121424"/>
    <lineage>
        <taxon>Bacteria</taxon>
        <taxon>Bacillati</taxon>
        <taxon>Bacillota</taxon>
        <taxon>Clostridia</taxon>
        <taxon>Eubacteriales</taxon>
        <taxon>Desulfallaceae</taxon>
        <taxon>Desulfotruncus</taxon>
    </lineage>
</organism>
<dbReference type="PROSITE" id="PS50995">
    <property type="entry name" value="HTH_MARR_2"/>
    <property type="match status" value="1"/>
</dbReference>
<sequence>MSYLSDKKSDGFDIKDSLGFLIAKCHQKAFHIFREKLLPYNLTPPQFAVLAFLWKNGGQSQIQLGTALEMDRTTTSGIIDRLENQGLVNRRLHPEDRRVFMICLTEAGREMEHTVSRLSHEANAEMASNLSAKEKETLLALLKKLRSDKYEE</sequence>
<dbReference type="InterPro" id="IPR000835">
    <property type="entry name" value="HTH_MarR-typ"/>
</dbReference>
<dbReference type="Proteomes" id="UP000199337">
    <property type="component" value="Unassembled WGS sequence"/>
</dbReference>
<gene>
    <name evidence="5" type="ORF">SAMN05660649_00681</name>
</gene>
<dbReference type="GO" id="GO:0003700">
    <property type="term" value="F:DNA-binding transcription factor activity"/>
    <property type="evidence" value="ECO:0007669"/>
    <property type="project" value="InterPro"/>
</dbReference>
<dbReference type="Gene3D" id="1.10.10.10">
    <property type="entry name" value="Winged helix-like DNA-binding domain superfamily/Winged helix DNA-binding domain"/>
    <property type="match status" value="1"/>
</dbReference>
<dbReference type="STRING" id="341036.SAMN05660649_00681"/>